<dbReference type="OrthoDB" id="414294at2759"/>
<dbReference type="InterPro" id="IPR051338">
    <property type="entry name" value="NodU/CmcH_Carbamoyltrnsfr"/>
</dbReference>
<dbReference type="Pfam" id="PF02543">
    <property type="entry name" value="Carbam_trans_N"/>
    <property type="match status" value="1"/>
</dbReference>
<dbReference type="STRING" id="905079.L1I708"/>
<evidence type="ECO:0008006" key="7">
    <source>
        <dbReference type="Google" id="ProtNLM"/>
    </source>
</evidence>
<feature type="domain" description="Carbamoyltransferase" evidence="2">
    <location>
        <begin position="26"/>
        <end position="101"/>
    </location>
</feature>
<dbReference type="EnsemblProtists" id="EKX31664">
    <property type="protein sequence ID" value="EKX31664"/>
    <property type="gene ID" value="GUITHDRAFT_82901"/>
</dbReference>
<dbReference type="eggNOG" id="ENOG502RKTV">
    <property type="taxonomic scope" value="Eukaryota"/>
</dbReference>
<dbReference type="EMBL" id="JH993250">
    <property type="protein sequence ID" value="EKX31664.1"/>
    <property type="molecule type" value="Genomic_DNA"/>
</dbReference>
<evidence type="ECO:0000256" key="1">
    <source>
        <dbReference type="ARBA" id="ARBA00006129"/>
    </source>
</evidence>
<dbReference type="Gene3D" id="3.30.420.40">
    <property type="match status" value="1"/>
</dbReference>
<proteinExistence type="inferred from homology"/>
<feature type="domain" description="Carbamoyltransferase C-terminal" evidence="3">
    <location>
        <begin position="170"/>
        <end position="345"/>
    </location>
</feature>
<protein>
    <recommendedName>
        <fullName evidence="7">Carbamoyltransferase C-terminal domain-containing protein</fullName>
    </recommendedName>
</protein>
<dbReference type="Proteomes" id="UP000011087">
    <property type="component" value="Unassembled WGS sequence"/>
</dbReference>
<dbReference type="CDD" id="cd24033">
    <property type="entry name" value="ASKHA_NBD_NodU_CmcH-like_N"/>
    <property type="match status" value="1"/>
</dbReference>
<organism evidence="4">
    <name type="scientific">Guillardia theta (strain CCMP2712)</name>
    <name type="common">Cryptophyte</name>
    <dbReference type="NCBI Taxonomy" id="905079"/>
    <lineage>
        <taxon>Eukaryota</taxon>
        <taxon>Cryptophyceae</taxon>
        <taxon>Pyrenomonadales</taxon>
        <taxon>Geminigeraceae</taxon>
        <taxon>Guillardia</taxon>
    </lineage>
</organism>
<dbReference type="PaxDb" id="55529-EKX31664"/>
<evidence type="ECO:0000259" key="3">
    <source>
        <dbReference type="Pfam" id="PF16861"/>
    </source>
</evidence>
<sequence length="376" mass="41424">MKTPLAGQKFGLDAGDWSETTKYSAVAEEASKLAYAVQKDLESITLKLIKDLKTHTGAKNLCFVGGVGLNSVLNGRISRELGFDKVYIPPYPGDDGIAVGCCAFGLFSEHGRKVLEQQEQSPKLWAGPLSPYQGPKYSLTDLQEAMDSSLPWLLIEEAQSVDEFVHRMVQEMADGQVIAWWQGRSEAGPRALGHRSILADPRKASMVSFINSKVKGREAFRPFAPSVLAAEAHEWFEGIPAGSSQGDVSPYMSITSFVKDDKRDKIPAVTHVDGTSRLQTVTQDSEPLYYALIKAFFRLTGVPMVLNTSFNTIKSEPITESPSDGIRSFLSARGSIEKLFMESKWIISRRPFPSLDLSSDEELSAVYPRMAVRSCD</sequence>
<dbReference type="HOGENOM" id="CLU_014411_0_0_1"/>
<evidence type="ECO:0000313" key="5">
    <source>
        <dbReference type="EnsemblProtists" id="EKX31664"/>
    </source>
</evidence>
<dbReference type="AlphaFoldDB" id="L1I708"/>
<reference evidence="4 6" key="1">
    <citation type="journal article" date="2012" name="Nature">
        <title>Algal genomes reveal evolutionary mosaicism and the fate of nucleomorphs.</title>
        <authorList>
            <consortium name="DOE Joint Genome Institute"/>
            <person name="Curtis B.A."/>
            <person name="Tanifuji G."/>
            <person name="Burki F."/>
            <person name="Gruber A."/>
            <person name="Irimia M."/>
            <person name="Maruyama S."/>
            <person name="Arias M.C."/>
            <person name="Ball S.G."/>
            <person name="Gile G.H."/>
            <person name="Hirakawa Y."/>
            <person name="Hopkins J.F."/>
            <person name="Kuo A."/>
            <person name="Rensing S.A."/>
            <person name="Schmutz J."/>
            <person name="Symeonidi A."/>
            <person name="Elias M."/>
            <person name="Eveleigh R.J."/>
            <person name="Herman E.K."/>
            <person name="Klute M.J."/>
            <person name="Nakayama T."/>
            <person name="Obornik M."/>
            <person name="Reyes-Prieto A."/>
            <person name="Armbrust E.V."/>
            <person name="Aves S.J."/>
            <person name="Beiko R.G."/>
            <person name="Coutinho P."/>
            <person name="Dacks J.B."/>
            <person name="Durnford D.G."/>
            <person name="Fast N.M."/>
            <person name="Green B.R."/>
            <person name="Grisdale C.J."/>
            <person name="Hempel F."/>
            <person name="Henrissat B."/>
            <person name="Hoppner M.P."/>
            <person name="Ishida K."/>
            <person name="Kim E."/>
            <person name="Koreny L."/>
            <person name="Kroth P.G."/>
            <person name="Liu Y."/>
            <person name="Malik S.B."/>
            <person name="Maier U.G."/>
            <person name="McRose D."/>
            <person name="Mock T."/>
            <person name="Neilson J.A."/>
            <person name="Onodera N.T."/>
            <person name="Poole A.M."/>
            <person name="Pritham E.J."/>
            <person name="Richards T.A."/>
            <person name="Rocap G."/>
            <person name="Roy S.W."/>
            <person name="Sarai C."/>
            <person name="Schaack S."/>
            <person name="Shirato S."/>
            <person name="Slamovits C.H."/>
            <person name="Spencer D.F."/>
            <person name="Suzuki S."/>
            <person name="Worden A.Z."/>
            <person name="Zauner S."/>
            <person name="Barry K."/>
            <person name="Bell C."/>
            <person name="Bharti A.K."/>
            <person name="Crow J.A."/>
            <person name="Grimwood J."/>
            <person name="Kramer R."/>
            <person name="Lindquist E."/>
            <person name="Lucas S."/>
            <person name="Salamov A."/>
            <person name="McFadden G.I."/>
            <person name="Lane C.E."/>
            <person name="Keeling P.J."/>
            <person name="Gray M.W."/>
            <person name="Grigoriev I.V."/>
            <person name="Archibald J.M."/>
        </authorList>
    </citation>
    <scope>NUCLEOTIDE SEQUENCE</scope>
    <source>
        <strain evidence="4 6">CCMP2712</strain>
    </source>
</reference>
<reference evidence="6" key="2">
    <citation type="submission" date="2012-11" db="EMBL/GenBank/DDBJ databases">
        <authorList>
            <person name="Kuo A."/>
            <person name="Curtis B.A."/>
            <person name="Tanifuji G."/>
            <person name="Burki F."/>
            <person name="Gruber A."/>
            <person name="Irimia M."/>
            <person name="Maruyama S."/>
            <person name="Arias M.C."/>
            <person name="Ball S.G."/>
            <person name="Gile G.H."/>
            <person name="Hirakawa Y."/>
            <person name="Hopkins J.F."/>
            <person name="Rensing S.A."/>
            <person name="Schmutz J."/>
            <person name="Symeonidi A."/>
            <person name="Elias M."/>
            <person name="Eveleigh R.J."/>
            <person name="Herman E.K."/>
            <person name="Klute M.J."/>
            <person name="Nakayama T."/>
            <person name="Obornik M."/>
            <person name="Reyes-Prieto A."/>
            <person name="Armbrust E.V."/>
            <person name="Aves S.J."/>
            <person name="Beiko R.G."/>
            <person name="Coutinho P."/>
            <person name="Dacks J.B."/>
            <person name="Durnford D.G."/>
            <person name="Fast N.M."/>
            <person name="Green B.R."/>
            <person name="Grisdale C."/>
            <person name="Hempe F."/>
            <person name="Henrissat B."/>
            <person name="Hoppner M.P."/>
            <person name="Ishida K.-I."/>
            <person name="Kim E."/>
            <person name="Koreny L."/>
            <person name="Kroth P.G."/>
            <person name="Liu Y."/>
            <person name="Malik S.-B."/>
            <person name="Maier U.G."/>
            <person name="McRose D."/>
            <person name="Mock T."/>
            <person name="Neilson J.A."/>
            <person name="Onodera N.T."/>
            <person name="Poole A.M."/>
            <person name="Pritham E.J."/>
            <person name="Richards T.A."/>
            <person name="Rocap G."/>
            <person name="Roy S.W."/>
            <person name="Sarai C."/>
            <person name="Schaack S."/>
            <person name="Shirato S."/>
            <person name="Slamovits C.H."/>
            <person name="Spencer D.F."/>
            <person name="Suzuki S."/>
            <person name="Worden A.Z."/>
            <person name="Zauner S."/>
            <person name="Barry K."/>
            <person name="Bell C."/>
            <person name="Bharti A.K."/>
            <person name="Crow J.A."/>
            <person name="Grimwood J."/>
            <person name="Kramer R."/>
            <person name="Lindquist E."/>
            <person name="Lucas S."/>
            <person name="Salamov A."/>
            <person name="McFadden G.I."/>
            <person name="Lane C.E."/>
            <person name="Keeling P.J."/>
            <person name="Gray M.W."/>
            <person name="Grigoriev I.V."/>
            <person name="Archibald J.M."/>
        </authorList>
    </citation>
    <scope>NUCLEOTIDE SEQUENCE</scope>
    <source>
        <strain evidence="6">CCMP2712</strain>
    </source>
</reference>
<reference evidence="5" key="3">
    <citation type="submission" date="2016-03" db="UniProtKB">
        <authorList>
            <consortium name="EnsemblProtists"/>
        </authorList>
    </citation>
    <scope>IDENTIFICATION</scope>
</reference>
<dbReference type="PANTHER" id="PTHR34847:SF1">
    <property type="entry name" value="NODULATION PROTEIN U"/>
    <property type="match status" value="1"/>
</dbReference>
<dbReference type="Gene3D" id="3.90.870.20">
    <property type="entry name" value="Carbamoyltransferase, C-terminal domain"/>
    <property type="match status" value="1"/>
</dbReference>
<dbReference type="KEGG" id="gtt:GUITHDRAFT_82901"/>
<name>L1I708_GUITC</name>
<dbReference type="Pfam" id="PF16861">
    <property type="entry name" value="Carbam_trans_C"/>
    <property type="match status" value="1"/>
</dbReference>
<evidence type="ECO:0000313" key="6">
    <source>
        <dbReference type="Proteomes" id="UP000011087"/>
    </source>
</evidence>
<evidence type="ECO:0000259" key="2">
    <source>
        <dbReference type="Pfam" id="PF02543"/>
    </source>
</evidence>
<dbReference type="InterPro" id="IPR003696">
    <property type="entry name" value="Carbtransf_dom"/>
</dbReference>
<accession>L1I708</accession>
<gene>
    <name evidence="4" type="ORF">GUITHDRAFT_82901</name>
</gene>
<keyword evidence="6" id="KW-1185">Reference proteome</keyword>
<comment type="similarity">
    <text evidence="1">Belongs to the NodU/CmcH family.</text>
</comment>
<dbReference type="GeneID" id="17288384"/>
<dbReference type="RefSeq" id="XP_005818644.1">
    <property type="nucleotide sequence ID" value="XM_005818587.1"/>
</dbReference>
<dbReference type="OMA" id="WHEYLEQ"/>
<dbReference type="InterPro" id="IPR031730">
    <property type="entry name" value="Carbam_trans_C"/>
</dbReference>
<evidence type="ECO:0000313" key="4">
    <source>
        <dbReference type="EMBL" id="EKX31664.1"/>
    </source>
</evidence>
<dbReference type="GO" id="GO:0003824">
    <property type="term" value="F:catalytic activity"/>
    <property type="evidence" value="ECO:0007669"/>
    <property type="project" value="InterPro"/>
</dbReference>
<dbReference type="InterPro" id="IPR038152">
    <property type="entry name" value="Carbam_trans_C_sf"/>
</dbReference>
<dbReference type="PANTHER" id="PTHR34847">
    <property type="entry name" value="NODULATION PROTEIN U"/>
    <property type="match status" value="1"/>
</dbReference>